<dbReference type="PANTHER" id="PTHR38591:SF1">
    <property type="entry name" value="BLL1000 PROTEIN"/>
    <property type="match status" value="1"/>
</dbReference>
<dbReference type="SUPFAM" id="SSF159245">
    <property type="entry name" value="AttH-like"/>
    <property type="match status" value="1"/>
</dbReference>
<dbReference type="Pfam" id="PF07143">
    <property type="entry name" value="CrtC"/>
    <property type="match status" value="1"/>
</dbReference>
<dbReference type="PANTHER" id="PTHR38591">
    <property type="entry name" value="HYDROLASE"/>
    <property type="match status" value="1"/>
</dbReference>
<dbReference type="Pfam" id="PF17186">
    <property type="entry name" value="Lipocalin_9"/>
    <property type="match status" value="1"/>
</dbReference>
<evidence type="ECO:0000256" key="1">
    <source>
        <dbReference type="SAM" id="SignalP"/>
    </source>
</evidence>
<dbReference type="Proteomes" id="UP000306196">
    <property type="component" value="Unassembled WGS sequence"/>
</dbReference>
<evidence type="ECO:0000313" key="3">
    <source>
        <dbReference type="EMBL" id="TLD70608.1"/>
    </source>
</evidence>
<proteinExistence type="predicted"/>
<comment type="caution">
    <text evidence="3">The sequence shown here is derived from an EMBL/GenBank/DDBJ whole genome shotgun (WGS) entry which is preliminary data.</text>
</comment>
<dbReference type="InterPro" id="IPR023374">
    <property type="entry name" value="AttH-like_dom_sf"/>
</dbReference>
<reference evidence="3 4" key="1">
    <citation type="submission" date="2019-05" db="EMBL/GenBank/DDBJ databases">
        <title>Verrucobacter flavum gen. nov., sp. nov. a new member of the family Verrucomicrobiaceae.</title>
        <authorList>
            <person name="Szuroczki S."/>
            <person name="Abbaszade G."/>
            <person name="Szabo A."/>
            <person name="Felfoldi T."/>
            <person name="Schumann P."/>
            <person name="Boka K."/>
            <person name="Keki Z."/>
            <person name="Toumi M."/>
            <person name="Toth E."/>
        </authorList>
    </citation>
    <scope>NUCLEOTIDE SEQUENCE [LARGE SCALE GENOMIC DNA]</scope>
    <source>
        <strain evidence="3 4">MG-N-17</strain>
    </source>
</reference>
<dbReference type="AlphaFoldDB" id="A0A5R8KE70"/>
<keyword evidence="4" id="KW-1185">Reference proteome</keyword>
<dbReference type="InterPro" id="IPR010791">
    <property type="entry name" value="AttH_dom"/>
</dbReference>
<dbReference type="EMBL" id="VAUV01000008">
    <property type="protein sequence ID" value="TLD70608.1"/>
    <property type="molecule type" value="Genomic_DNA"/>
</dbReference>
<name>A0A5R8KE70_9BACT</name>
<gene>
    <name evidence="3" type="ORF">FEM03_12900</name>
</gene>
<dbReference type="Gene3D" id="2.40.370.10">
    <property type="entry name" value="AttH-like domain"/>
    <property type="match status" value="2"/>
</dbReference>
<evidence type="ECO:0000259" key="2">
    <source>
        <dbReference type="Pfam" id="PF07143"/>
    </source>
</evidence>
<protein>
    <submittedName>
        <fullName evidence="3">Carotenoid 1,2-hydratase</fullName>
    </submittedName>
</protein>
<feature type="chain" id="PRO_5024314169" evidence="1">
    <location>
        <begin position="22"/>
        <end position="375"/>
    </location>
</feature>
<feature type="domain" description="AttH" evidence="2">
    <location>
        <begin position="53"/>
        <end position="227"/>
    </location>
</feature>
<accession>A0A5R8KE70</accession>
<feature type="signal peptide" evidence="1">
    <location>
        <begin position="1"/>
        <end position="21"/>
    </location>
</feature>
<keyword evidence="1" id="KW-0732">Signal</keyword>
<organism evidence="3 4">
    <name type="scientific">Phragmitibacter flavus</name>
    <dbReference type="NCBI Taxonomy" id="2576071"/>
    <lineage>
        <taxon>Bacteria</taxon>
        <taxon>Pseudomonadati</taxon>
        <taxon>Verrucomicrobiota</taxon>
        <taxon>Verrucomicrobiia</taxon>
        <taxon>Verrucomicrobiales</taxon>
        <taxon>Verrucomicrobiaceae</taxon>
        <taxon>Phragmitibacter</taxon>
    </lineage>
</organism>
<evidence type="ECO:0000313" key="4">
    <source>
        <dbReference type="Proteomes" id="UP000306196"/>
    </source>
</evidence>
<dbReference type="OrthoDB" id="9770826at2"/>
<sequence>MMMKMLLLITCWVTLMTALRAQELATSEGFAIPQPGREFVFPRDHGSHPEFKIEWWYVTGHLYAKTDGRRFGFQATWFRQAVKHEGPESKLFQQGQMYLAHMALLDVKSGKFLHEERLNRGGWNAGASVETLDVFNGNWFLRMEDAGEQRMGLRGTLGEEAGMELTMLPKKPLVFFGKDGVSRKAAAVSAASHYLTFTRLGVEGVVEIGDEKVEVTGEAWMDHEISSSQLSPEQSGWDWAAIQLKDGREIMVYRLRLKSGGVDEHSTLAWIDQNGGVEHRKPDAYEWREVGHWVSQVTGAKYPIEVEVSTIDPLSGQRVSYRLEPLMEAQEQTGKLGGTAYWEGACRVFDAEGNEVGSAFLELAGYTGDLAKRFE</sequence>